<protein>
    <submittedName>
        <fullName evidence="3">MutT family protein</fullName>
    </submittedName>
</protein>
<dbReference type="EMBL" id="LBYB01000007">
    <property type="protein sequence ID" value="KKR41709.1"/>
    <property type="molecule type" value="Genomic_DNA"/>
</dbReference>
<dbReference type="Gene3D" id="3.90.79.10">
    <property type="entry name" value="Nucleoside Triphosphate Pyrophosphohydrolase"/>
    <property type="match status" value="1"/>
</dbReference>
<dbReference type="Pfam" id="PF00293">
    <property type="entry name" value="NUDIX"/>
    <property type="match status" value="1"/>
</dbReference>
<dbReference type="CDD" id="cd04690">
    <property type="entry name" value="NUDIX_Hydrolase"/>
    <property type="match status" value="1"/>
</dbReference>
<evidence type="ECO:0000313" key="3">
    <source>
        <dbReference type="EMBL" id="KKR41709.1"/>
    </source>
</evidence>
<evidence type="ECO:0000259" key="2">
    <source>
        <dbReference type="PROSITE" id="PS51462"/>
    </source>
</evidence>
<gene>
    <name evidence="3" type="ORF">UT77_C0007G0011</name>
</gene>
<dbReference type="AlphaFoldDB" id="A0A0G0QMR8"/>
<evidence type="ECO:0000256" key="1">
    <source>
        <dbReference type="ARBA" id="ARBA00022801"/>
    </source>
</evidence>
<dbReference type="Proteomes" id="UP000034881">
    <property type="component" value="Unassembled WGS sequence"/>
</dbReference>
<dbReference type="PROSITE" id="PS51462">
    <property type="entry name" value="NUDIX"/>
    <property type="match status" value="1"/>
</dbReference>
<dbReference type="InterPro" id="IPR000086">
    <property type="entry name" value="NUDIX_hydrolase_dom"/>
</dbReference>
<proteinExistence type="predicted"/>
<dbReference type="PATRIC" id="fig|1618431.3.peg.928"/>
<dbReference type="InterPro" id="IPR020084">
    <property type="entry name" value="NUDIX_hydrolase_CS"/>
</dbReference>
<evidence type="ECO:0000313" key="4">
    <source>
        <dbReference type="Proteomes" id="UP000034881"/>
    </source>
</evidence>
<dbReference type="InterPro" id="IPR015797">
    <property type="entry name" value="NUDIX_hydrolase-like_dom_sf"/>
</dbReference>
<comment type="caution">
    <text evidence="3">The sequence shown here is derived from an EMBL/GenBank/DDBJ whole genome shotgun (WGS) entry which is preliminary data.</text>
</comment>
<feature type="domain" description="Nudix hydrolase" evidence="2">
    <location>
        <begin position="1"/>
        <end position="128"/>
    </location>
</feature>
<dbReference type="GO" id="GO:0016787">
    <property type="term" value="F:hydrolase activity"/>
    <property type="evidence" value="ECO:0007669"/>
    <property type="project" value="UniProtKB-KW"/>
</dbReference>
<sequence length="133" mass="15308">MRVIYKAALAVFKDKKMLQVRTNKESDVFYTLGGKIEEGESDLECLKREVKEEIDCEIEESSIKFLSEFEDVAHGKDALLNVRMYQGKLIGDPKASSEIVEIGWFDTNSDQKNLSEIAKRTIFPWLKKHGYIN</sequence>
<dbReference type="SUPFAM" id="SSF55811">
    <property type="entry name" value="Nudix"/>
    <property type="match status" value="1"/>
</dbReference>
<organism evidence="3 4">
    <name type="scientific">Candidatus Daviesbacteria bacterium GW2011_GWC2_40_12</name>
    <dbReference type="NCBI Taxonomy" id="1618431"/>
    <lineage>
        <taxon>Bacteria</taxon>
        <taxon>Candidatus Daviesiibacteriota</taxon>
    </lineage>
</organism>
<keyword evidence="1" id="KW-0378">Hydrolase</keyword>
<dbReference type="PROSITE" id="PS00893">
    <property type="entry name" value="NUDIX_BOX"/>
    <property type="match status" value="1"/>
</dbReference>
<name>A0A0G0QMR8_9BACT</name>
<accession>A0A0G0QMR8</accession>
<reference evidence="3 4" key="1">
    <citation type="journal article" date="2015" name="Nature">
        <title>rRNA introns, odd ribosomes, and small enigmatic genomes across a large radiation of phyla.</title>
        <authorList>
            <person name="Brown C.T."/>
            <person name="Hug L.A."/>
            <person name="Thomas B.C."/>
            <person name="Sharon I."/>
            <person name="Castelle C.J."/>
            <person name="Singh A."/>
            <person name="Wilkins M.J."/>
            <person name="Williams K.H."/>
            <person name="Banfield J.F."/>
        </authorList>
    </citation>
    <scope>NUCLEOTIDE SEQUENCE [LARGE SCALE GENOMIC DNA]</scope>
</reference>